<dbReference type="SUPFAM" id="SSF52129">
    <property type="entry name" value="Caspase-like"/>
    <property type="match status" value="1"/>
</dbReference>
<proteinExistence type="inferred from homology"/>
<protein>
    <recommendedName>
        <fullName evidence="10">AIG1-type G domain-containing protein</fullName>
    </recommendedName>
</protein>
<dbReference type="FunFam" id="3.40.50.300:FF:000366">
    <property type="entry name" value="GTPase, IMAP family member 2"/>
    <property type="match status" value="1"/>
</dbReference>
<evidence type="ECO:0000313" key="9">
    <source>
        <dbReference type="Proteomes" id="UP001519460"/>
    </source>
</evidence>
<evidence type="ECO:0000256" key="5">
    <source>
        <dbReference type="SAM" id="MobiDB-lite"/>
    </source>
</evidence>
<dbReference type="Proteomes" id="UP001519460">
    <property type="component" value="Unassembled WGS sequence"/>
</dbReference>
<evidence type="ECO:0000256" key="3">
    <source>
        <dbReference type="ARBA" id="ARBA00022741"/>
    </source>
</evidence>
<sequence length="380" mass="42026">MEETSNGSAHVGQCPVPRYKMTSDPRGHPDTETDVVLEQEKLIPGEADFLLAYSTVPGYVSFRDKTNGSHYIDKLVEILKKHAHELDILKILTLVNHELGCRDIFKEGDGHCKQSPAQLSTLRKDLYLSPIQLSSESIATAVPRFPDNEVRMALIGKTGNGKSSSGNTIFGVDKFPVCRGWGSCGDSCGWGLVEREGLRIQVADTPGLCDTERPQREVNRDIAECVRKTTPGPHVFLMVLNYATRFTEEEWKAYCDLKLLFGRDFNKHMIVLITHFDEVDDMGVCFEDELKNAPQNLQQIIAEAGGRYVVFNNVAGRDDRCQQSGRLLDMVADLIAANGGAFYSLRGLDSNGVVKDSSKKLSKKFGKGRGDRSSGKCSAM</sequence>
<dbReference type="InterPro" id="IPR045058">
    <property type="entry name" value="GIMA/IAN/Toc"/>
</dbReference>
<name>A0ABD0KT52_9CAEN</name>
<dbReference type="PANTHER" id="PTHR10903:SF184">
    <property type="entry name" value="GTP-BINDING PROTEIN A"/>
    <property type="match status" value="1"/>
</dbReference>
<dbReference type="InterPro" id="IPR029030">
    <property type="entry name" value="Caspase-like_dom_sf"/>
</dbReference>
<dbReference type="EMBL" id="JACVVK020000127">
    <property type="protein sequence ID" value="KAK7490357.1"/>
    <property type="molecule type" value="Genomic_DNA"/>
</dbReference>
<dbReference type="Pfam" id="PF00656">
    <property type="entry name" value="Peptidase_C14"/>
    <property type="match status" value="1"/>
</dbReference>
<dbReference type="InterPro" id="IPR002138">
    <property type="entry name" value="Pept_C14_p10"/>
</dbReference>
<dbReference type="InterPro" id="IPR015917">
    <property type="entry name" value="Pept_C14A"/>
</dbReference>
<feature type="compositionally biased region" description="Basic and acidic residues" evidence="5">
    <location>
        <begin position="21"/>
        <end position="31"/>
    </location>
</feature>
<dbReference type="GO" id="GO:0005525">
    <property type="term" value="F:GTP binding"/>
    <property type="evidence" value="ECO:0007669"/>
    <property type="project" value="UniProtKB-KW"/>
</dbReference>
<keyword evidence="4" id="KW-0342">GTP-binding</keyword>
<dbReference type="Gene3D" id="3.30.70.1470">
    <property type="entry name" value="Caspase-like"/>
    <property type="match status" value="1"/>
</dbReference>
<keyword evidence="9" id="KW-1185">Reference proteome</keyword>
<dbReference type="PROSITE" id="PS51720">
    <property type="entry name" value="G_AIG1"/>
    <property type="match status" value="1"/>
</dbReference>
<evidence type="ECO:0000256" key="4">
    <source>
        <dbReference type="ARBA" id="ARBA00023134"/>
    </source>
</evidence>
<evidence type="ECO:0000259" key="7">
    <source>
        <dbReference type="PROSITE" id="PS51720"/>
    </source>
</evidence>
<dbReference type="PANTHER" id="PTHR10903">
    <property type="entry name" value="GTPASE, IMAP FAMILY MEMBER-RELATED"/>
    <property type="match status" value="1"/>
</dbReference>
<evidence type="ECO:0008006" key="10">
    <source>
        <dbReference type="Google" id="ProtNLM"/>
    </source>
</evidence>
<dbReference type="Pfam" id="PF04548">
    <property type="entry name" value="AIG1"/>
    <property type="match status" value="1"/>
</dbReference>
<evidence type="ECO:0000256" key="1">
    <source>
        <dbReference type="ARBA" id="ARBA00008535"/>
    </source>
</evidence>
<dbReference type="InterPro" id="IPR006703">
    <property type="entry name" value="G_AIG1"/>
</dbReference>
<comment type="similarity">
    <text evidence="2">Belongs to the peptidase C14A family.</text>
</comment>
<dbReference type="SUPFAM" id="SSF52540">
    <property type="entry name" value="P-loop containing nucleoside triphosphate hydrolases"/>
    <property type="match status" value="1"/>
</dbReference>
<accession>A0ABD0KT52</accession>
<dbReference type="AlphaFoldDB" id="A0ABD0KT52"/>
<comment type="caution">
    <text evidence="8">The sequence shown here is derived from an EMBL/GenBank/DDBJ whole genome shotgun (WGS) entry which is preliminary data.</text>
</comment>
<feature type="domain" description="AIG1-type G" evidence="7">
    <location>
        <begin position="147"/>
        <end position="352"/>
    </location>
</feature>
<dbReference type="InterPro" id="IPR027417">
    <property type="entry name" value="P-loop_NTPase"/>
</dbReference>
<feature type="domain" description="Caspase family p10" evidence="6">
    <location>
        <begin position="43"/>
        <end position="130"/>
    </location>
</feature>
<reference evidence="8 9" key="1">
    <citation type="journal article" date="2023" name="Sci. Data">
        <title>Genome assembly of the Korean intertidal mud-creeper Batillaria attramentaria.</title>
        <authorList>
            <person name="Patra A.K."/>
            <person name="Ho P.T."/>
            <person name="Jun S."/>
            <person name="Lee S.J."/>
            <person name="Kim Y."/>
            <person name="Won Y.J."/>
        </authorList>
    </citation>
    <scope>NUCLEOTIDE SEQUENCE [LARGE SCALE GENOMIC DNA]</scope>
    <source>
        <strain evidence="8">Wonlab-2016</strain>
    </source>
</reference>
<comment type="similarity">
    <text evidence="1">Belongs to the TRAFAC class TrmE-Era-EngA-EngB-Septin-like GTPase superfamily. AIG1/Toc34/Toc159-like paraseptin GTPase family. IAN subfamily.</text>
</comment>
<gene>
    <name evidence="8" type="ORF">BaRGS_00018336</name>
</gene>
<dbReference type="PROSITE" id="PS50207">
    <property type="entry name" value="CASPASE_P10"/>
    <property type="match status" value="1"/>
</dbReference>
<feature type="region of interest" description="Disordered" evidence="5">
    <location>
        <begin position="1"/>
        <end position="31"/>
    </location>
</feature>
<evidence type="ECO:0000259" key="6">
    <source>
        <dbReference type="PROSITE" id="PS50207"/>
    </source>
</evidence>
<keyword evidence="3" id="KW-0547">Nucleotide-binding</keyword>
<dbReference type="InterPro" id="IPR011600">
    <property type="entry name" value="Pept_C14_caspase"/>
</dbReference>
<dbReference type="Gene3D" id="3.40.50.300">
    <property type="entry name" value="P-loop containing nucleotide triphosphate hydrolases"/>
    <property type="match status" value="1"/>
</dbReference>
<organism evidence="8 9">
    <name type="scientific">Batillaria attramentaria</name>
    <dbReference type="NCBI Taxonomy" id="370345"/>
    <lineage>
        <taxon>Eukaryota</taxon>
        <taxon>Metazoa</taxon>
        <taxon>Spiralia</taxon>
        <taxon>Lophotrochozoa</taxon>
        <taxon>Mollusca</taxon>
        <taxon>Gastropoda</taxon>
        <taxon>Caenogastropoda</taxon>
        <taxon>Sorbeoconcha</taxon>
        <taxon>Cerithioidea</taxon>
        <taxon>Batillariidae</taxon>
        <taxon>Batillaria</taxon>
    </lineage>
</organism>
<dbReference type="SMART" id="SM00115">
    <property type="entry name" value="CASc"/>
    <property type="match status" value="1"/>
</dbReference>
<evidence type="ECO:0000256" key="2">
    <source>
        <dbReference type="ARBA" id="ARBA00010134"/>
    </source>
</evidence>
<evidence type="ECO:0000313" key="8">
    <source>
        <dbReference type="EMBL" id="KAK7490357.1"/>
    </source>
</evidence>